<keyword evidence="1" id="KW-1133">Transmembrane helix</keyword>
<dbReference type="AlphaFoldDB" id="A0A2A2GDK9"/>
<accession>A0A2A2GDK9</accession>
<reference evidence="2 3" key="1">
    <citation type="submission" date="2017-08" db="EMBL/GenBank/DDBJ databases">
        <title>Aliifodinibius alkalisoli sp. nov., isolated from saline alkaline soil.</title>
        <authorList>
            <person name="Liu D."/>
            <person name="Zhang G."/>
        </authorList>
    </citation>
    <scope>NUCLEOTIDE SEQUENCE [LARGE SCALE GENOMIC DNA]</scope>
    <source>
        <strain evidence="2 3">WN023</strain>
    </source>
</reference>
<evidence type="ECO:0000313" key="3">
    <source>
        <dbReference type="Proteomes" id="UP000218831"/>
    </source>
</evidence>
<evidence type="ECO:0000313" key="2">
    <source>
        <dbReference type="EMBL" id="PAU95074.1"/>
    </source>
</evidence>
<protein>
    <submittedName>
        <fullName evidence="2">Uncharacterized protein</fullName>
    </submittedName>
</protein>
<dbReference type="EMBL" id="NSKE01000002">
    <property type="protein sequence ID" value="PAU95074.1"/>
    <property type="molecule type" value="Genomic_DNA"/>
</dbReference>
<gene>
    <name evidence="2" type="ORF">CK503_02425</name>
</gene>
<keyword evidence="3" id="KW-1185">Reference proteome</keyword>
<feature type="transmembrane region" description="Helical" evidence="1">
    <location>
        <begin position="65"/>
        <end position="85"/>
    </location>
</feature>
<keyword evidence="1" id="KW-0472">Membrane</keyword>
<evidence type="ECO:0000256" key="1">
    <source>
        <dbReference type="SAM" id="Phobius"/>
    </source>
</evidence>
<feature type="transmembrane region" description="Helical" evidence="1">
    <location>
        <begin position="144"/>
        <end position="165"/>
    </location>
</feature>
<feature type="transmembrane region" description="Helical" evidence="1">
    <location>
        <begin position="106"/>
        <end position="124"/>
    </location>
</feature>
<proteinExistence type="predicted"/>
<comment type="caution">
    <text evidence="2">The sequence shown here is derived from an EMBL/GenBank/DDBJ whole genome shotgun (WGS) entry which is preliminary data.</text>
</comment>
<sequence>MNEISEKKESSDKLQREAFKADSRRAAIGGFLAALTIMGGSWMMGQISGSEARYLLETVLPNVRSFSGTLMLALATVLALMLTLLGLSSSSTTQLKWIHYERIKQIALVDMVTFIAAVLFYLLLNVPVQETDSGTLQWFYNLYYAALIISSILAGAVIAIVLMLYNAVRNIIYAVGPEKESQIIRAEEEE</sequence>
<dbReference type="RefSeq" id="WP_095605201.1">
    <property type="nucleotide sequence ID" value="NZ_NSKE01000002.1"/>
</dbReference>
<dbReference type="Proteomes" id="UP000218831">
    <property type="component" value="Unassembled WGS sequence"/>
</dbReference>
<keyword evidence="1" id="KW-0812">Transmembrane</keyword>
<organism evidence="2 3">
    <name type="scientific">Fodinibius salipaludis</name>
    <dbReference type="NCBI Taxonomy" id="2032627"/>
    <lineage>
        <taxon>Bacteria</taxon>
        <taxon>Pseudomonadati</taxon>
        <taxon>Balneolota</taxon>
        <taxon>Balneolia</taxon>
        <taxon>Balneolales</taxon>
        <taxon>Balneolaceae</taxon>
        <taxon>Fodinibius</taxon>
    </lineage>
</organism>
<name>A0A2A2GDK9_9BACT</name>
<feature type="transmembrane region" description="Helical" evidence="1">
    <location>
        <begin position="26"/>
        <end position="45"/>
    </location>
</feature>
<dbReference type="OrthoDB" id="1444868at2"/>